<feature type="domain" description="Major facilitator superfamily (MFS) profile" evidence="6">
    <location>
        <begin position="41"/>
        <end position="495"/>
    </location>
</feature>
<evidence type="ECO:0000256" key="2">
    <source>
        <dbReference type="ARBA" id="ARBA00022692"/>
    </source>
</evidence>
<comment type="subcellular location">
    <subcellularLocation>
        <location evidence="1">Membrane</location>
        <topology evidence="1">Multi-pass membrane protein</topology>
    </subcellularLocation>
</comment>
<feature type="transmembrane region" description="Helical" evidence="5">
    <location>
        <begin position="382"/>
        <end position="401"/>
    </location>
</feature>
<dbReference type="InterPro" id="IPR036259">
    <property type="entry name" value="MFS_trans_sf"/>
</dbReference>
<dbReference type="SUPFAM" id="SSF103473">
    <property type="entry name" value="MFS general substrate transporter"/>
    <property type="match status" value="1"/>
</dbReference>
<keyword evidence="8" id="KW-1185">Reference proteome</keyword>
<feature type="transmembrane region" description="Helical" evidence="5">
    <location>
        <begin position="205"/>
        <end position="225"/>
    </location>
</feature>
<proteinExistence type="predicted"/>
<keyword evidence="4 5" id="KW-0472">Membrane</keyword>
<name>A0AAV7DVA1_ARIFI</name>
<dbReference type="Gene3D" id="1.20.1250.20">
    <property type="entry name" value="MFS general substrate transporter like domains"/>
    <property type="match status" value="1"/>
</dbReference>
<reference evidence="7 8" key="1">
    <citation type="submission" date="2021-07" db="EMBL/GenBank/DDBJ databases">
        <title>The Aristolochia fimbriata genome: insights into angiosperm evolution, floral development and chemical biosynthesis.</title>
        <authorList>
            <person name="Jiao Y."/>
        </authorList>
    </citation>
    <scope>NUCLEOTIDE SEQUENCE [LARGE SCALE GENOMIC DNA]</scope>
    <source>
        <strain evidence="7">IBCAS-2021</strain>
        <tissue evidence="7">Leaf</tissue>
    </source>
</reference>
<evidence type="ECO:0000313" key="8">
    <source>
        <dbReference type="Proteomes" id="UP000825729"/>
    </source>
</evidence>
<feature type="transmembrane region" description="Helical" evidence="5">
    <location>
        <begin position="324"/>
        <end position="341"/>
    </location>
</feature>
<evidence type="ECO:0000313" key="7">
    <source>
        <dbReference type="EMBL" id="KAG9439436.1"/>
    </source>
</evidence>
<feature type="transmembrane region" description="Helical" evidence="5">
    <location>
        <begin position="147"/>
        <end position="164"/>
    </location>
</feature>
<dbReference type="EMBL" id="JAINDJ010000008">
    <property type="protein sequence ID" value="KAG9439436.1"/>
    <property type="molecule type" value="Genomic_DNA"/>
</dbReference>
<feature type="transmembrane region" description="Helical" evidence="5">
    <location>
        <begin position="440"/>
        <end position="462"/>
    </location>
</feature>
<evidence type="ECO:0000259" key="6">
    <source>
        <dbReference type="PROSITE" id="PS50850"/>
    </source>
</evidence>
<gene>
    <name evidence="7" type="ORF">H6P81_019601</name>
</gene>
<dbReference type="InterPro" id="IPR005828">
    <property type="entry name" value="MFS_sugar_transport-like"/>
</dbReference>
<evidence type="ECO:0000256" key="3">
    <source>
        <dbReference type="ARBA" id="ARBA00022989"/>
    </source>
</evidence>
<keyword evidence="2 5" id="KW-0812">Transmembrane</keyword>
<keyword evidence="3 5" id="KW-1133">Transmembrane helix</keyword>
<feature type="transmembrane region" description="Helical" evidence="5">
    <location>
        <begin position="468"/>
        <end position="490"/>
    </location>
</feature>
<dbReference type="InterPro" id="IPR020846">
    <property type="entry name" value="MFS_dom"/>
</dbReference>
<dbReference type="GO" id="GO:0022857">
    <property type="term" value="F:transmembrane transporter activity"/>
    <property type="evidence" value="ECO:0007669"/>
    <property type="project" value="InterPro"/>
</dbReference>
<feature type="transmembrane region" description="Helical" evidence="5">
    <location>
        <begin position="237"/>
        <end position="256"/>
    </location>
</feature>
<dbReference type="PROSITE" id="PS50850">
    <property type="entry name" value="MFS"/>
    <property type="match status" value="1"/>
</dbReference>
<accession>A0AAV7DVA1</accession>
<sequence length="523" mass="56417">MADSTPLLGDVQDNPIDTPLLSLEELIEQSVGSFSGRHLFQTVLISLAWAFDAQQTFITIFTDRQPSWHCIDTHDSLCSSSITTCSLPRSSWAWNEPKQSSVVSEWDLQCAAPILAGLPSSSFHAGSLLGGLLLGALGDSSLGRKGLLLLSSLTMSAAGVLTLFSPNIWVYSLLRFVAGFGRIMIGSSSLVLSSELVGKRWRGQIGTLGFFCFTLGFLSLPLTAFLNRDSSSSWRTLYLYISVPGLCYCALLYFAAPESPRWLFIRGRRREAMNALRKMGDGGNIIPVSTNVEEIAVGKEAEKGVDTYTAVKMLWEKKWARRRLSAIMATAFGSGLTYYGMPLALETLKFDHYLSVTFTALAELPSSLISSVLIGNFNRRSTVFFFSVLSSVGSLACAFLGKTRNAQILFEALSYFGMCTAFDVLLIFVLELFPTCARNTALAVTRQSGVAAAALGPVLVAAARKEGGSFLCFGVFGLAMGISALPVLWLPETRGGALCDSMEEQEEMESGGGVGSPNVPKAT</sequence>
<dbReference type="Pfam" id="PF00083">
    <property type="entry name" value="Sugar_tr"/>
    <property type="match status" value="1"/>
</dbReference>
<feature type="transmembrane region" description="Helical" evidence="5">
    <location>
        <begin position="413"/>
        <end position="433"/>
    </location>
</feature>
<evidence type="ECO:0000256" key="4">
    <source>
        <dbReference type="ARBA" id="ARBA00023136"/>
    </source>
</evidence>
<dbReference type="AlphaFoldDB" id="A0AAV7DVA1"/>
<evidence type="ECO:0000256" key="1">
    <source>
        <dbReference type="ARBA" id="ARBA00004141"/>
    </source>
</evidence>
<protein>
    <recommendedName>
        <fullName evidence="6">Major facilitator superfamily (MFS) profile domain-containing protein</fullName>
    </recommendedName>
</protein>
<comment type="caution">
    <text evidence="7">The sequence shown here is derived from an EMBL/GenBank/DDBJ whole genome shotgun (WGS) entry which is preliminary data.</text>
</comment>
<organism evidence="7 8">
    <name type="scientific">Aristolochia fimbriata</name>
    <name type="common">White veined hardy Dutchman's pipe vine</name>
    <dbReference type="NCBI Taxonomy" id="158543"/>
    <lineage>
        <taxon>Eukaryota</taxon>
        <taxon>Viridiplantae</taxon>
        <taxon>Streptophyta</taxon>
        <taxon>Embryophyta</taxon>
        <taxon>Tracheophyta</taxon>
        <taxon>Spermatophyta</taxon>
        <taxon>Magnoliopsida</taxon>
        <taxon>Magnoliidae</taxon>
        <taxon>Piperales</taxon>
        <taxon>Aristolochiaceae</taxon>
        <taxon>Aristolochia</taxon>
    </lineage>
</organism>
<dbReference type="PANTHER" id="PTHR24064">
    <property type="entry name" value="SOLUTE CARRIER FAMILY 22 MEMBER"/>
    <property type="match status" value="1"/>
</dbReference>
<dbReference type="Proteomes" id="UP000825729">
    <property type="component" value="Unassembled WGS sequence"/>
</dbReference>
<evidence type="ECO:0000256" key="5">
    <source>
        <dbReference type="SAM" id="Phobius"/>
    </source>
</evidence>
<dbReference type="GO" id="GO:0016020">
    <property type="term" value="C:membrane"/>
    <property type="evidence" value="ECO:0007669"/>
    <property type="project" value="UniProtKB-SubCell"/>
</dbReference>